<gene>
    <name evidence="1" type="ORF">PIB30_078603</name>
</gene>
<sequence length="160" mass="17874">MMLFLLSHFDFAEDLPPPICVLDVVYTLKQWSTVSFIVKKLKKCGPYFSLLFLSLSTVLQIGLRNLSATLKLPRQRDFGGNGDMVAVFQCSPVLRGSINCLIWKKPSLGMYKVNCSASLFYDDHRAGFGCALRNDSGEWMKGCSGAIPPWSIHICEIFAI</sequence>
<comment type="caution">
    <text evidence="1">The sequence shown here is derived from an EMBL/GenBank/DDBJ whole genome shotgun (WGS) entry which is preliminary data.</text>
</comment>
<dbReference type="Proteomes" id="UP001341840">
    <property type="component" value="Unassembled WGS sequence"/>
</dbReference>
<organism evidence="1 2">
    <name type="scientific">Stylosanthes scabra</name>
    <dbReference type="NCBI Taxonomy" id="79078"/>
    <lineage>
        <taxon>Eukaryota</taxon>
        <taxon>Viridiplantae</taxon>
        <taxon>Streptophyta</taxon>
        <taxon>Embryophyta</taxon>
        <taxon>Tracheophyta</taxon>
        <taxon>Spermatophyta</taxon>
        <taxon>Magnoliopsida</taxon>
        <taxon>eudicotyledons</taxon>
        <taxon>Gunneridae</taxon>
        <taxon>Pentapetalae</taxon>
        <taxon>rosids</taxon>
        <taxon>fabids</taxon>
        <taxon>Fabales</taxon>
        <taxon>Fabaceae</taxon>
        <taxon>Papilionoideae</taxon>
        <taxon>50 kb inversion clade</taxon>
        <taxon>dalbergioids sensu lato</taxon>
        <taxon>Dalbergieae</taxon>
        <taxon>Pterocarpus clade</taxon>
        <taxon>Stylosanthes</taxon>
    </lineage>
</organism>
<reference evidence="1 2" key="1">
    <citation type="journal article" date="2023" name="Plants (Basel)">
        <title>Bridging the Gap: Combining Genomics and Transcriptomics Approaches to Understand Stylosanthes scabra, an Orphan Legume from the Brazilian Caatinga.</title>
        <authorList>
            <person name="Ferreira-Neto J.R.C."/>
            <person name="da Silva M.D."/>
            <person name="Binneck E."/>
            <person name="de Melo N.F."/>
            <person name="da Silva R.H."/>
            <person name="de Melo A.L.T.M."/>
            <person name="Pandolfi V."/>
            <person name="Bustamante F.O."/>
            <person name="Brasileiro-Vidal A.C."/>
            <person name="Benko-Iseppon A.M."/>
        </authorList>
    </citation>
    <scope>NUCLEOTIDE SEQUENCE [LARGE SCALE GENOMIC DNA]</scope>
    <source>
        <tissue evidence="1">Leaves</tissue>
    </source>
</reference>
<dbReference type="EMBL" id="JASCZI010182333">
    <property type="protein sequence ID" value="MED6187671.1"/>
    <property type="molecule type" value="Genomic_DNA"/>
</dbReference>
<protein>
    <submittedName>
        <fullName evidence="1">Uncharacterized protein</fullName>
    </submittedName>
</protein>
<evidence type="ECO:0000313" key="1">
    <source>
        <dbReference type="EMBL" id="MED6187671.1"/>
    </source>
</evidence>
<keyword evidence="2" id="KW-1185">Reference proteome</keyword>
<accession>A0ABU6WQL6</accession>
<proteinExistence type="predicted"/>
<name>A0ABU6WQL6_9FABA</name>
<evidence type="ECO:0000313" key="2">
    <source>
        <dbReference type="Proteomes" id="UP001341840"/>
    </source>
</evidence>